<feature type="compositionally biased region" description="Pro residues" evidence="1">
    <location>
        <begin position="236"/>
        <end position="249"/>
    </location>
</feature>
<dbReference type="Pfam" id="PF06848">
    <property type="entry name" value="Disaggr_repeat"/>
    <property type="match status" value="2"/>
</dbReference>
<proteinExistence type="predicted"/>
<dbReference type="SUPFAM" id="SSF49265">
    <property type="entry name" value="Fibronectin type III"/>
    <property type="match status" value="1"/>
</dbReference>
<evidence type="ECO:0000313" key="5">
    <source>
        <dbReference type="Proteomes" id="UP001165384"/>
    </source>
</evidence>
<accession>A0ABS9K509</accession>
<reference evidence="4" key="1">
    <citation type="submission" date="2022-01" db="EMBL/GenBank/DDBJ databases">
        <authorList>
            <person name="Jo J.-H."/>
            <person name="Im W.-T."/>
        </authorList>
    </citation>
    <scope>NUCLEOTIDE SEQUENCE</scope>
    <source>
        <strain evidence="4">XY25</strain>
    </source>
</reference>
<dbReference type="InterPro" id="IPR003961">
    <property type="entry name" value="FN3_dom"/>
</dbReference>
<dbReference type="CDD" id="cd00063">
    <property type="entry name" value="FN3"/>
    <property type="match status" value="1"/>
</dbReference>
<comment type="caution">
    <text evidence="4">The sequence shown here is derived from an EMBL/GenBank/DDBJ whole genome shotgun (WGS) entry which is preliminary data.</text>
</comment>
<name>A0ABS9K509_9RHOO</name>
<dbReference type="Gene3D" id="2.60.120.200">
    <property type="match status" value="1"/>
</dbReference>
<dbReference type="InterPro" id="IPR010671">
    <property type="entry name" value="Disaggr-rel_dom"/>
</dbReference>
<feature type="domain" description="Fibronectin type-III" evidence="3">
    <location>
        <begin position="245"/>
        <end position="335"/>
    </location>
</feature>
<evidence type="ECO:0000256" key="2">
    <source>
        <dbReference type="SAM" id="SignalP"/>
    </source>
</evidence>
<dbReference type="Pfam" id="PF00041">
    <property type="entry name" value="fn3"/>
    <property type="match status" value="1"/>
</dbReference>
<organism evidence="4 5">
    <name type="scientific">Dechloromonas hankyongensis</name>
    <dbReference type="NCBI Taxonomy" id="2908002"/>
    <lineage>
        <taxon>Bacteria</taxon>
        <taxon>Pseudomonadati</taxon>
        <taxon>Pseudomonadota</taxon>
        <taxon>Betaproteobacteria</taxon>
        <taxon>Rhodocyclales</taxon>
        <taxon>Azonexaceae</taxon>
        <taxon>Dechloromonas</taxon>
    </lineage>
</organism>
<keyword evidence="2" id="KW-0732">Signal</keyword>
<feature type="region of interest" description="Disordered" evidence="1">
    <location>
        <begin position="228"/>
        <end position="255"/>
    </location>
</feature>
<sequence length="891" mass="95801">MSYRICNSFAGFLAFVLIMMAGTAVGQSSTPPVSPLHISDSTTDGTTWLKVVSGLNSIAWRNPGGDWRDRNLVLQGTMPWASATISNFDREQILNFDVTELVRRHKSTGSDQLPNAGWIAWLQSGTALGYFYSREYGDVLKRPKLKVTTSTGTVTLNAGADAWMALSAQTPVNNTATAMSVESGSRIALWFDLSGVSGSILSATLTLTSTTTQYGGDTGTIGIQSVDLPQTSLPGPSVPPPDTTAPSPPTAVSGVAASPTQINLTWSPSTDNVAVTSYRVFRDGALVGETALTAFNDNALAADTTYNYRVSALDKAGNISAQSSAATIRTPTAPPVPPTPGQPPIIPETALRVSDSIYSGATWLYMMGGNISVPWKHAGGDWSDAARVLQGPTPWATSTIVDKDVEQVLAFNVTDLVRQHQSALAGRIPNRGWIVKTISGPAIGQYFSRESADSNKRPILRIQTSVQTYTVSAGADAILSTSAQTPGGNAATIMTVGTNERIALWFDLSKITGTVQSATLYMTSTTTQYGGGSALLGIYPVDLTETFTPIPVRTGIGALFPRDEGIERHADILFVERFPNLDMHLRGWWWAGGDPTIQNNRSIVGDTDPQEPNYRPLAPGVKAYKMTIPAGGFGGDFGRWSLWSNLGYEPEELYIRTYARIGTAFDSMGGKFPFGFDGTYIRRNYLAIPINGFYQYLATNPATGRAWIRPDAPTYAGNGGDTSNGTNGWSARGGFIASDCESTTPCSGWTPNPLIAAGYRGLHYYSYWADQPEAKGSIFDWRIGLLGIVPKNTWFVIDSYVKLNSVNADGSGNKDGILRTWINGQLAFEKTDFRVRHWPGNPTGARNIKLDSVWLNFYHGGLLAAVSPMTVYFSNLVVAKSFIGPSGFVVP</sequence>
<dbReference type="PANTHER" id="PTHR40124">
    <property type="match status" value="1"/>
</dbReference>
<dbReference type="SMART" id="SM00060">
    <property type="entry name" value="FN3"/>
    <property type="match status" value="1"/>
</dbReference>
<dbReference type="PROSITE" id="PS50853">
    <property type="entry name" value="FN3"/>
    <property type="match status" value="1"/>
</dbReference>
<feature type="signal peptide" evidence="2">
    <location>
        <begin position="1"/>
        <end position="26"/>
    </location>
</feature>
<dbReference type="EMBL" id="JAKLTN010000002">
    <property type="protein sequence ID" value="MCG2578169.1"/>
    <property type="molecule type" value="Genomic_DNA"/>
</dbReference>
<protein>
    <recommendedName>
        <fullName evidence="3">Fibronectin type-III domain-containing protein</fullName>
    </recommendedName>
</protein>
<evidence type="ECO:0000259" key="3">
    <source>
        <dbReference type="PROSITE" id="PS50853"/>
    </source>
</evidence>
<dbReference type="RefSeq" id="WP_275711497.1">
    <property type="nucleotide sequence ID" value="NZ_JAKLTN010000002.1"/>
</dbReference>
<dbReference type="Proteomes" id="UP001165384">
    <property type="component" value="Unassembled WGS sequence"/>
</dbReference>
<evidence type="ECO:0000313" key="4">
    <source>
        <dbReference type="EMBL" id="MCG2578169.1"/>
    </source>
</evidence>
<evidence type="ECO:0000256" key="1">
    <source>
        <dbReference type="SAM" id="MobiDB-lite"/>
    </source>
</evidence>
<dbReference type="PANTHER" id="PTHR40124:SF1">
    <property type="entry name" value="DISAGGREGATASE RELATED REPEAT PROTEIN"/>
    <property type="match status" value="1"/>
</dbReference>
<keyword evidence="5" id="KW-1185">Reference proteome</keyword>
<dbReference type="InterPro" id="IPR013783">
    <property type="entry name" value="Ig-like_fold"/>
</dbReference>
<gene>
    <name evidence="4" type="ORF">LZ012_14330</name>
</gene>
<dbReference type="InterPro" id="IPR036116">
    <property type="entry name" value="FN3_sf"/>
</dbReference>
<dbReference type="Gene3D" id="2.60.40.10">
    <property type="entry name" value="Immunoglobulins"/>
    <property type="match status" value="1"/>
</dbReference>
<feature type="chain" id="PRO_5045365859" description="Fibronectin type-III domain-containing protein" evidence="2">
    <location>
        <begin position="27"/>
        <end position="891"/>
    </location>
</feature>